<keyword evidence="1" id="KW-0812">Transmembrane</keyword>
<accession>A0ACC1HEM9</accession>
<sequence>MIVQNKPIVGGEEAQPFEFPHAVHIDAYVTNNKGRRVCGGVLISPQHILTAAHCLNGAKPGDKIRIGYGGSSVDLFSYVYSDSHAVHPEYNSKTLDNDIAVVHLPKPLRTTKAVYPIPIYTGPVTTDTELITLGWGTTNNDPNARTSSLLHKAQVRVGRQKYCQGLRHSYVSSNGPVVCAGPSLAGRDACYGDSGGPLVMTGENAHMPHQKFALVGLTSYGE</sequence>
<keyword evidence="1" id="KW-0472">Membrane</keyword>
<evidence type="ECO:0000313" key="2">
    <source>
        <dbReference type="Proteomes" id="UP001145114"/>
    </source>
</evidence>
<keyword evidence="1" id="KW-0378">Hydrolase</keyword>
<comment type="caution">
    <text evidence="1">The sequence shown here is derived from an EMBL/GenBank/DDBJ whole genome shotgun (WGS) entry which is preliminary data.</text>
</comment>
<dbReference type="Proteomes" id="UP001145114">
    <property type="component" value="Unassembled WGS sequence"/>
</dbReference>
<keyword evidence="2" id="KW-1185">Reference proteome</keyword>
<protein>
    <submittedName>
        <fullName evidence="1">Transmembrane protease serine 12</fullName>
    </submittedName>
</protein>
<name>A0ACC1HEM9_9FUNG</name>
<dbReference type="EMBL" id="JAMZIH010007822">
    <property type="protein sequence ID" value="KAJ1672799.1"/>
    <property type="molecule type" value="Genomic_DNA"/>
</dbReference>
<proteinExistence type="predicted"/>
<gene>
    <name evidence="1" type="primary">TMPRSS12_2</name>
    <name evidence="1" type="ORF">EV182_006480</name>
</gene>
<keyword evidence="1" id="KW-0645">Protease</keyword>
<feature type="non-terminal residue" evidence="1">
    <location>
        <position position="222"/>
    </location>
</feature>
<organism evidence="1 2">
    <name type="scientific">Spiromyces aspiralis</name>
    <dbReference type="NCBI Taxonomy" id="68401"/>
    <lineage>
        <taxon>Eukaryota</taxon>
        <taxon>Fungi</taxon>
        <taxon>Fungi incertae sedis</taxon>
        <taxon>Zoopagomycota</taxon>
        <taxon>Kickxellomycotina</taxon>
        <taxon>Kickxellomycetes</taxon>
        <taxon>Kickxellales</taxon>
        <taxon>Kickxellaceae</taxon>
        <taxon>Spiromyces</taxon>
    </lineage>
</organism>
<reference evidence="1" key="1">
    <citation type="submission" date="2022-06" db="EMBL/GenBank/DDBJ databases">
        <title>Phylogenomic reconstructions and comparative analyses of Kickxellomycotina fungi.</title>
        <authorList>
            <person name="Reynolds N.K."/>
            <person name="Stajich J.E."/>
            <person name="Barry K."/>
            <person name="Grigoriev I.V."/>
            <person name="Crous P."/>
            <person name="Smith M.E."/>
        </authorList>
    </citation>
    <scope>NUCLEOTIDE SEQUENCE</scope>
    <source>
        <strain evidence="1">RSA 2271</strain>
    </source>
</reference>
<evidence type="ECO:0000313" key="1">
    <source>
        <dbReference type="EMBL" id="KAJ1672799.1"/>
    </source>
</evidence>